<feature type="transmembrane region" description="Helical" evidence="1">
    <location>
        <begin position="74"/>
        <end position="102"/>
    </location>
</feature>
<name>A0A7C9DPX9_OPUST</name>
<keyword evidence="1" id="KW-1133">Transmembrane helix</keyword>
<evidence type="ECO:0000313" key="2">
    <source>
        <dbReference type="EMBL" id="MBA4643964.1"/>
    </source>
</evidence>
<keyword evidence="1" id="KW-0472">Membrane</keyword>
<sequence length="106" mass="11833">MRCIRVIVCMINLWHPNGCNTVIIFCPFVDRLLVFLSWCALCMHLLRSCRTGSMGLPRSGHASLLSYDHGCTPAALVLCGLLHVMCGLFPLVILGFNIVLFLEQQK</sequence>
<reference evidence="2" key="2">
    <citation type="submission" date="2020-07" db="EMBL/GenBank/DDBJ databases">
        <authorList>
            <person name="Vera ALvarez R."/>
            <person name="Arias-Moreno D.M."/>
            <person name="Jimenez-Jacinto V."/>
            <person name="Jimenez-Bremont J.F."/>
            <person name="Swaminathan K."/>
            <person name="Moose S.P."/>
            <person name="Guerrero-Gonzalez M.L."/>
            <person name="Marino-Ramirez L."/>
            <person name="Landsman D."/>
            <person name="Rodriguez-Kessler M."/>
            <person name="Delgado-Sanchez P."/>
        </authorList>
    </citation>
    <scope>NUCLEOTIDE SEQUENCE</scope>
    <source>
        <tissue evidence="2">Cladode</tissue>
    </source>
</reference>
<proteinExistence type="predicted"/>
<protein>
    <submittedName>
        <fullName evidence="2">Uncharacterized protein</fullName>
    </submittedName>
</protein>
<organism evidence="2">
    <name type="scientific">Opuntia streptacantha</name>
    <name type="common">Prickly pear cactus</name>
    <name type="synonym">Opuntia cardona</name>
    <dbReference type="NCBI Taxonomy" id="393608"/>
    <lineage>
        <taxon>Eukaryota</taxon>
        <taxon>Viridiplantae</taxon>
        <taxon>Streptophyta</taxon>
        <taxon>Embryophyta</taxon>
        <taxon>Tracheophyta</taxon>
        <taxon>Spermatophyta</taxon>
        <taxon>Magnoliopsida</taxon>
        <taxon>eudicotyledons</taxon>
        <taxon>Gunneridae</taxon>
        <taxon>Pentapetalae</taxon>
        <taxon>Caryophyllales</taxon>
        <taxon>Cactineae</taxon>
        <taxon>Cactaceae</taxon>
        <taxon>Opuntioideae</taxon>
        <taxon>Opuntia</taxon>
    </lineage>
</organism>
<feature type="transmembrane region" description="Helical" evidence="1">
    <location>
        <begin position="21"/>
        <end position="46"/>
    </location>
</feature>
<accession>A0A7C9DPX9</accession>
<keyword evidence="1" id="KW-0812">Transmembrane</keyword>
<evidence type="ECO:0000256" key="1">
    <source>
        <dbReference type="SAM" id="Phobius"/>
    </source>
</evidence>
<reference evidence="2" key="1">
    <citation type="journal article" date="2013" name="J. Plant Res.">
        <title>Effect of fungi and light on seed germination of three Opuntia species from semiarid lands of central Mexico.</title>
        <authorList>
            <person name="Delgado-Sanchez P."/>
            <person name="Jimenez-Bremont J.F."/>
            <person name="Guerrero-Gonzalez Mde L."/>
            <person name="Flores J."/>
        </authorList>
    </citation>
    <scope>NUCLEOTIDE SEQUENCE</scope>
    <source>
        <tissue evidence="2">Cladode</tissue>
    </source>
</reference>
<dbReference type="AlphaFoldDB" id="A0A7C9DPX9"/>
<dbReference type="EMBL" id="GISG01135829">
    <property type="protein sequence ID" value="MBA4643964.1"/>
    <property type="molecule type" value="Transcribed_RNA"/>
</dbReference>